<evidence type="ECO:0000259" key="8">
    <source>
        <dbReference type="PROSITE" id="PS50109"/>
    </source>
</evidence>
<evidence type="ECO:0000256" key="1">
    <source>
        <dbReference type="ARBA" id="ARBA00000085"/>
    </source>
</evidence>
<reference evidence="9 10" key="1">
    <citation type="submission" date="2020-07" db="EMBL/GenBank/DDBJ databases">
        <title>Taxonomic revisions and descriptions of new bacterial species based on genomic comparisons in the high-G+C-content subgroup of the family Alcaligenaceae.</title>
        <authorList>
            <person name="Szabo A."/>
            <person name="Felfoldi T."/>
        </authorList>
    </citation>
    <scope>NUCLEOTIDE SEQUENCE [LARGE SCALE GENOMIC DNA]</scope>
    <source>
        <strain evidence="9 10">DSM 25264</strain>
    </source>
</reference>
<evidence type="ECO:0000256" key="3">
    <source>
        <dbReference type="ARBA" id="ARBA00022679"/>
    </source>
</evidence>
<keyword evidence="6" id="KW-0067">ATP-binding</keyword>
<dbReference type="EMBL" id="JACCEW010000001">
    <property type="protein sequence ID" value="NYT35956.1"/>
    <property type="molecule type" value="Genomic_DNA"/>
</dbReference>
<dbReference type="InterPro" id="IPR005467">
    <property type="entry name" value="His_kinase_dom"/>
</dbReference>
<dbReference type="SMART" id="SM00387">
    <property type="entry name" value="HATPase_c"/>
    <property type="match status" value="1"/>
</dbReference>
<evidence type="ECO:0000256" key="4">
    <source>
        <dbReference type="ARBA" id="ARBA00022741"/>
    </source>
</evidence>
<keyword evidence="7" id="KW-1133">Transmembrane helix</keyword>
<dbReference type="SUPFAM" id="SSF47384">
    <property type="entry name" value="Homodimeric domain of signal transducing histidine kinase"/>
    <property type="match status" value="1"/>
</dbReference>
<dbReference type="Pfam" id="PF02518">
    <property type="entry name" value="HATPase_c"/>
    <property type="match status" value="1"/>
</dbReference>
<organism evidence="9 10">
    <name type="scientific">Allopusillimonas soli</name>
    <dbReference type="NCBI Taxonomy" id="659016"/>
    <lineage>
        <taxon>Bacteria</taxon>
        <taxon>Pseudomonadati</taxon>
        <taxon>Pseudomonadota</taxon>
        <taxon>Betaproteobacteria</taxon>
        <taxon>Burkholderiales</taxon>
        <taxon>Alcaligenaceae</taxon>
        <taxon>Allopusillimonas</taxon>
    </lineage>
</organism>
<feature type="transmembrane region" description="Helical" evidence="7">
    <location>
        <begin position="109"/>
        <end position="126"/>
    </location>
</feature>
<sequence>MPRGKDTSFGATPNGSVAGRHNLRQLIQLRWIAVLGQIIAISVALIGFQLPLPLEGMVIVVVVLAVYNLFSLLRLRLHMPVTQIELFLALLLDVMALTAQLYLSGGSTNPFIFLFLLQVALAAVLLKPATTWMIVALTAVAFASLALTSHQEYALPLDLGRGLASPFVIGMLVCFVLNAVLLAIFITRITRNVRTRDARLAAMRQRAAEEEHIVHMGLLASGAAHELGTPLATLDVILGDWAHAKAVTEDGELSQDVLEMQAQVRRCKAIVSGILMSAGEARGETLTETTVNTFLDTLVEQWRRAQAGSKLKYVNKVDEDMVIISDQGLKQMIFNVLDNALEASPRGQRLVVERDGGNLVLVVTDEGPGFAPEILKELGKPYQSTKGRPGSGLGLFLSLNVARTLSGSLIVRNLPFGGASVTITLPLSSLAPEESDDDDE</sequence>
<feature type="transmembrane region" description="Helical" evidence="7">
    <location>
        <begin position="85"/>
        <end position="103"/>
    </location>
</feature>
<protein>
    <recommendedName>
        <fullName evidence="2">histidine kinase</fullName>
        <ecNumber evidence="2">2.7.13.3</ecNumber>
    </recommendedName>
</protein>
<keyword evidence="4" id="KW-0547">Nucleotide-binding</keyword>
<comment type="catalytic activity">
    <reaction evidence="1">
        <text>ATP + protein L-histidine = ADP + protein N-phospho-L-histidine.</text>
        <dbReference type="EC" id="2.7.13.3"/>
    </reaction>
</comment>
<feature type="transmembrane region" description="Helical" evidence="7">
    <location>
        <begin position="56"/>
        <end position="73"/>
    </location>
</feature>
<dbReference type="InterPro" id="IPR036097">
    <property type="entry name" value="HisK_dim/P_sf"/>
</dbReference>
<proteinExistence type="predicted"/>
<dbReference type="PRINTS" id="PR00344">
    <property type="entry name" value="BCTRLSENSOR"/>
</dbReference>
<name>A0A853FD14_9BURK</name>
<feature type="transmembrane region" description="Helical" evidence="7">
    <location>
        <begin position="133"/>
        <end position="151"/>
    </location>
</feature>
<comment type="caution">
    <text evidence="9">The sequence shown here is derived from an EMBL/GenBank/DDBJ whole genome shotgun (WGS) entry which is preliminary data.</text>
</comment>
<dbReference type="InterPro" id="IPR050980">
    <property type="entry name" value="2C_sensor_his_kinase"/>
</dbReference>
<evidence type="ECO:0000256" key="7">
    <source>
        <dbReference type="SAM" id="Phobius"/>
    </source>
</evidence>
<dbReference type="Gene3D" id="3.30.565.10">
    <property type="entry name" value="Histidine kinase-like ATPase, C-terminal domain"/>
    <property type="match status" value="1"/>
</dbReference>
<evidence type="ECO:0000313" key="9">
    <source>
        <dbReference type="EMBL" id="NYT35956.1"/>
    </source>
</evidence>
<evidence type="ECO:0000256" key="6">
    <source>
        <dbReference type="ARBA" id="ARBA00022840"/>
    </source>
</evidence>
<dbReference type="RefSeq" id="WP_180029189.1">
    <property type="nucleotide sequence ID" value="NZ_JACCEW010000001.1"/>
</dbReference>
<dbReference type="PROSITE" id="PS50109">
    <property type="entry name" value="HIS_KIN"/>
    <property type="match status" value="1"/>
</dbReference>
<keyword evidence="7" id="KW-0812">Transmembrane</keyword>
<dbReference type="InterPro" id="IPR004358">
    <property type="entry name" value="Sig_transdc_His_kin-like_C"/>
</dbReference>
<dbReference type="SUPFAM" id="SSF55874">
    <property type="entry name" value="ATPase domain of HSP90 chaperone/DNA topoisomerase II/histidine kinase"/>
    <property type="match status" value="1"/>
</dbReference>
<keyword evidence="10" id="KW-1185">Reference proteome</keyword>
<dbReference type="EC" id="2.7.13.3" evidence="2"/>
<keyword evidence="7" id="KW-0472">Membrane</keyword>
<accession>A0A853FD14</accession>
<dbReference type="InterPro" id="IPR036890">
    <property type="entry name" value="HATPase_C_sf"/>
</dbReference>
<keyword evidence="5 9" id="KW-0418">Kinase</keyword>
<dbReference type="GO" id="GO:0000155">
    <property type="term" value="F:phosphorelay sensor kinase activity"/>
    <property type="evidence" value="ECO:0007669"/>
    <property type="project" value="InterPro"/>
</dbReference>
<gene>
    <name evidence="9" type="ORF">H0A68_03660</name>
</gene>
<dbReference type="AlphaFoldDB" id="A0A853FD14"/>
<feature type="domain" description="Histidine kinase" evidence="8">
    <location>
        <begin position="222"/>
        <end position="429"/>
    </location>
</feature>
<dbReference type="Gene3D" id="1.10.287.130">
    <property type="match status" value="1"/>
</dbReference>
<evidence type="ECO:0000256" key="5">
    <source>
        <dbReference type="ARBA" id="ARBA00022777"/>
    </source>
</evidence>
<dbReference type="GO" id="GO:0005886">
    <property type="term" value="C:plasma membrane"/>
    <property type="evidence" value="ECO:0007669"/>
    <property type="project" value="TreeGrafter"/>
</dbReference>
<evidence type="ECO:0000313" key="10">
    <source>
        <dbReference type="Proteomes" id="UP000580517"/>
    </source>
</evidence>
<feature type="transmembrane region" description="Helical" evidence="7">
    <location>
        <begin position="29"/>
        <end position="50"/>
    </location>
</feature>
<evidence type="ECO:0000256" key="2">
    <source>
        <dbReference type="ARBA" id="ARBA00012438"/>
    </source>
</evidence>
<keyword evidence="3" id="KW-0808">Transferase</keyword>
<dbReference type="PANTHER" id="PTHR44936:SF10">
    <property type="entry name" value="SENSOR PROTEIN RSTB"/>
    <property type="match status" value="1"/>
</dbReference>
<dbReference type="Proteomes" id="UP000580517">
    <property type="component" value="Unassembled WGS sequence"/>
</dbReference>
<dbReference type="GO" id="GO:0005524">
    <property type="term" value="F:ATP binding"/>
    <property type="evidence" value="ECO:0007669"/>
    <property type="project" value="UniProtKB-KW"/>
</dbReference>
<dbReference type="PANTHER" id="PTHR44936">
    <property type="entry name" value="SENSOR PROTEIN CREC"/>
    <property type="match status" value="1"/>
</dbReference>
<feature type="transmembrane region" description="Helical" evidence="7">
    <location>
        <begin position="163"/>
        <end position="186"/>
    </location>
</feature>
<dbReference type="InterPro" id="IPR003594">
    <property type="entry name" value="HATPase_dom"/>
</dbReference>